<comment type="similarity">
    <text evidence="2">Belongs to the diacylglycerol/lipid kinase family.</text>
</comment>
<evidence type="ECO:0000313" key="13">
    <source>
        <dbReference type="Proteomes" id="UP000267430"/>
    </source>
</evidence>
<reference evidence="12 13" key="1">
    <citation type="submission" date="2018-12" db="EMBL/GenBank/DDBJ databases">
        <title>Bacillus chawlae sp. nov., Bacillus glennii sp. nov., and Bacillus saganii sp. nov. Isolated from the Vehicle Assembly Building at Kennedy Space Center where the Viking Spacecraft were Assembled.</title>
        <authorList>
            <person name="Seuylemezian A."/>
            <person name="Vaishampayan P."/>
        </authorList>
    </citation>
    <scope>NUCLEOTIDE SEQUENCE [LARGE SCALE GENOMIC DNA]</scope>
    <source>
        <strain evidence="12 13">L5</strain>
    </source>
</reference>
<comment type="caution">
    <text evidence="12">The sequence shown here is derived from an EMBL/GenBank/DDBJ whole genome shotgun (WGS) entry which is preliminary data.</text>
</comment>
<gene>
    <name evidence="12" type="ORF">ELQ35_03040</name>
</gene>
<dbReference type="EMBL" id="RYZZ01000004">
    <property type="protein sequence ID" value="RUQ31965.1"/>
    <property type="molecule type" value="Genomic_DNA"/>
</dbReference>
<evidence type="ECO:0000256" key="1">
    <source>
        <dbReference type="ARBA" id="ARBA00001946"/>
    </source>
</evidence>
<dbReference type="Proteomes" id="UP000267430">
    <property type="component" value="Unassembled WGS sequence"/>
</dbReference>
<keyword evidence="10" id="KW-1208">Phospholipid metabolism</keyword>
<accession>A0A433HUQ9</accession>
<dbReference type="PANTHER" id="PTHR12358">
    <property type="entry name" value="SPHINGOSINE KINASE"/>
    <property type="match status" value="1"/>
</dbReference>
<dbReference type="InterPro" id="IPR017438">
    <property type="entry name" value="ATP-NAD_kinase_N"/>
</dbReference>
<dbReference type="NCBIfam" id="TIGR00147">
    <property type="entry name" value="YegS/Rv2252/BmrU family lipid kinase"/>
    <property type="match status" value="1"/>
</dbReference>
<comment type="cofactor">
    <cofactor evidence="1">
        <name>Mg(2+)</name>
        <dbReference type="ChEBI" id="CHEBI:18420"/>
    </cofactor>
</comment>
<dbReference type="GO" id="GO:0005524">
    <property type="term" value="F:ATP binding"/>
    <property type="evidence" value="ECO:0007669"/>
    <property type="project" value="UniProtKB-KW"/>
</dbReference>
<dbReference type="InterPro" id="IPR045540">
    <property type="entry name" value="YegS/DAGK_C"/>
</dbReference>
<organism evidence="12 13">
    <name type="scientific">Peribacillus cavernae</name>
    <dbReference type="NCBI Taxonomy" id="1674310"/>
    <lineage>
        <taxon>Bacteria</taxon>
        <taxon>Bacillati</taxon>
        <taxon>Bacillota</taxon>
        <taxon>Bacilli</taxon>
        <taxon>Bacillales</taxon>
        <taxon>Bacillaceae</taxon>
        <taxon>Peribacillus</taxon>
    </lineage>
</organism>
<evidence type="ECO:0000256" key="4">
    <source>
        <dbReference type="ARBA" id="ARBA00022679"/>
    </source>
</evidence>
<dbReference type="GO" id="GO:0016301">
    <property type="term" value="F:kinase activity"/>
    <property type="evidence" value="ECO:0007669"/>
    <property type="project" value="UniProtKB-KW"/>
</dbReference>
<dbReference type="AlphaFoldDB" id="A0A433HUQ9"/>
<dbReference type="PROSITE" id="PS50146">
    <property type="entry name" value="DAGK"/>
    <property type="match status" value="1"/>
</dbReference>
<evidence type="ECO:0000256" key="3">
    <source>
        <dbReference type="ARBA" id="ARBA00022516"/>
    </source>
</evidence>
<dbReference type="GO" id="GO:0008654">
    <property type="term" value="P:phospholipid biosynthetic process"/>
    <property type="evidence" value="ECO:0007669"/>
    <property type="project" value="UniProtKB-KW"/>
</dbReference>
<dbReference type="SUPFAM" id="SSF111331">
    <property type="entry name" value="NAD kinase/diacylglycerol kinase-like"/>
    <property type="match status" value="1"/>
</dbReference>
<keyword evidence="7" id="KW-0067">ATP-binding</keyword>
<evidence type="ECO:0000256" key="8">
    <source>
        <dbReference type="ARBA" id="ARBA00023098"/>
    </source>
</evidence>
<dbReference type="Gene3D" id="3.40.50.10330">
    <property type="entry name" value="Probable inorganic polyphosphate/atp-NAD kinase, domain 1"/>
    <property type="match status" value="1"/>
</dbReference>
<feature type="domain" description="DAGKc" evidence="11">
    <location>
        <begin position="22"/>
        <end position="158"/>
    </location>
</feature>
<dbReference type="Pfam" id="PF00781">
    <property type="entry name" value="DAGK_cat"/>
    <property type="match status" value="1"/>
</dbReference>
<dbReference type="OrthoDB" id="9786026at2"/>
<sequence length="333" mass="37646">MWMRMLQKKETGFDAALLKRAGIAKDLYFIINPAAQNNRSLKIWKKVETRLLAENIAYQAFHTQDKGHAKQITIDILSKTDRETTIIAVGGDGTLHEVINGAAGYPHGIIACIPAGSGNDYVRGIQQTNSQKDALSLILSQSEKRISKVDIGYLETQETKGFFINSFGIGIDAEITYDVNHSASKKWFNFFKIGKLVYIYSFLKKLFTYRRTDMTVTIDGRKHIFRKVWFIVVSNQSYFGGGIKISPRSEYEDGRFNLIAVHDIPHIKLLFVFLTVLWGGHLRLKNVSSFLGREMEITSDKPVRIQADGEIVGNSKVYAAIAPYKMRILSKEP</sequence>
<evidence type="ECO:0000256" key="9">
    <source>
        <dbReference type="ARBA" id="ARBA00023209"/>
    </source>
</evidence>
<evidence type="ECO:0000256" key="6">
    <source>
        <dbReference type="ARBA" id="ARBA00022777"/>
    </source>
</evidence>
<dbReference type="Gene3D" id="2.60.200.40">
    <property type="match status" value="1"/>
</dbReference>
<dbReference type="InterPro" id="IPR001206">
    <property type="entry name" value="Diacylglycerol_kinase_cat_dom"/>
</dbReference>
<evidence type="ECO:0000256" key="7">
    <source>
        <dbReference type="ARBA" id="ARBA00022840"/>
    </source>
</evidence>
<dbReference type="PANTHER" id="PTHR12358:SF54">
    <property type="entry name" value="SPHINGOSINE KINASE RELATED PROTEIN"/>
    <property type="match status" value="1"/>
</dbReference>
<evidence type="ECO:0000256" key="5">
    <source>
        <dbReference type="ARBA" id="ARBA00022741"/>
    </source>
</evidence>
<keyword evidence="5" id="KW-0547">Nucleotide-binding</keyword>
<keyword evidence="3" id="KW-0444">Lipid biosynthesis</keyword>
<evidence type="ECO:0000259" key="11">
    <source>
        <dbReference type="PROSITE" id="PS50146"/>
    </source>
</evidence>
<evidence type="ECO:0000256" key="2">
    <source>
        <dbReference type="ARBA" id="ARBA00005983"/>
    </source>
</evidence>
<evidence type="ECO:0000256" key="10">
    <source>
        <dbReference type="ARBA" id="ARBA00023264"/>
    </source>
</evidence>
<dbReference type="InterPro" id="IPR005218">
    <property type="entry name" value="Diacylglycerol/lipid_kinase"/>
</dbReference>
<keyword evidence="13" id="KW-1185">Reference proteome</keyword>
<dbReference type="InterPro" id="IPR016064">
    <property type="entry name" value="NAD/diacylglycerol_kinase_sf"/>
</dbReference>
<keyword evidence="8" id="KW-0443">Lipid metabolism</keyword>
<dbReference type="Pfam" id="PF19279">
    <property type="entry name" value="YegS_C"/>
    <property type="match status" value="1"/>
</dbReference>
<protein>
    <submittedName>
        <fullName evidence="12">Diacylglycerol kinase family lipid kinase</fullName>
    </submittedName>
</protein>
<keyword evidence="6 12" id="KW-0418">Kinase</keyword>
<evidence type="ECO:0000313" key="12">
    <source>
        <dbReference type="EMBL" id="RUQ31965.1"/>
    </source>
</evidence>
<dbReference type="SMART" id="SM00046">
    <property type="entry name" value="DAGKc"/>
    <property type="match status" value="1"/>
</dbReference>
<keyword evidence="9" id="KW-0594">Phospholipid biosynthesis</keyword>
<keyword evidence="4" id="KW-0808">Transferase</keyword>
<proteinExistence type="inferred from homology"/>
<dbReference type="InterPro" id="IPR050187">
    <property type="entry name" value="Lipid_Phosphate_FormReg"/>
</dbReference>
<name>A0A433HUQ9_9BACI</name>